<feature type="region of interest" description="Disordered" evidence="2">
    <location>
        <begin position="62"/>
        <end position="95"/>
    </location>
</feature>
<sequence length="362" mass="39961">MRYHFSLPAVLSLAAIACLGCQPQSERNSAIAFANGPEPTTPIVPNPEVAELGAVKPLRSEPFPVDSSSVEPTSAAFDSSETRFDTGSAAEDATVPPDMRQTHEDLDATLWMQTSAEYVASCRQAFRTAEEQLLTAINVPSWSADLIQQSELAGHPPEATPLPTAVILDIDETVLNNSPYQARLIQQDGGFQLNSWHEWVEEAAAEAVPGALEFLEAAEDAGVTVFFVTNRQNSVENATRRNLESLGLSKRDAPDRILSKQERDEWTSDKSSRRAHIAKRYRILLLIGDDLNDFVSIGNKPTAQARRELAVEHADLWGVKWIQLPNASYGGWERSLYDWNDAAEDALKLRKKYEALSDGRSE</sequence>
<dbReference type="InterPro" id="IPR005519">
    <property type="entry name" value="Acid_phosphat_B-like"/>
</dbReference>
<evidence type="ECO:0000313" key="4">
    <source>
        <dbReference type="Proteomes" id="UP001202961"/>
    </source>
</evidence>
<dbReference type="EMBL" id="JAMQBK010000017">
    <property type="protein sequence ID" value="MCM2370188.1"/>
    <property type="molecule type" value="Genomic_DNA"/>
</dbReference>
<dbReference type="PROSITE" id="PS51257">
    <property type="entry name" value="PROKAR_LIPOPROTEIN"/>
    <property type="match status" value="1"/>
</dbReference>
<evidence type="ECO:0000313" key="3">
    <source>
        <dbReference type="EMBL" id="MCM2370188.1"/>
    </source>
</evidence>
<dbReference type="SFLD" id="SFLDS00003">
    <property type="entry name" value="Haloacid_Dehalogenase"/>
    <property type="match status" value="1"/>
</dbReference>
<dbReference type="SFLD" id="SFLDG01125">
    <property type="entry name" value="C1.1:_Acid_Phosphatase_Like"/>
    <property type="match status" value="1"/>
</dbReference>
<feature type="compositionally biased region" description="Polar residues" evidence="2">
    <location>
        <begin position="66"/>
        <end position="79"/>
    </location>
</feature>
<keyword evidence="4" id="KW-1185">Reference proteome</keyword>
<accession>A0ABT0TZX7</accession>
<name>A0ABT0TZX7_9BACT</name>
<dbReference type="Proteomes" id="UP001202961">
    <property type="component" value="Unassembled WGS sequence"/>
</dbReference>
<evidence type="ECO:0000256" key="1">
    <source>
        <dbReference type="ARBA" id="ARBA00022729"/>
    </source>
</evidence>
<organism evidence="3 4">
    <name type="scientific">Aporhodopirellula aestuarii</name>
    <dbReference type="NCBI Taxonomy" id="2950107"/>
    <lineage>
        <taxon>Bacteria</taxon>
        <taxon>Pseudomonadati</taxon>
        <taxon>Planctomycetota</taxon>
        <taxon>Planctomycetia</taxon>
        <taxon>Pirellulales</taxon>
        <taxon>Pirellulaceae</taxon>
        <taxon>Aporhodopirellula</taxon>
    </lineage>
</organism>
<evidence type="ECO:0000256" key="2">
    <source>
        <dbReference type="SAM" id="MobiDB-lite"/>
    </source>
</evidence>
<dbReference type="InterPro" id="IPR006423">
    <property type="entry name" value="Lipo_e_P4"/>
</dbReference>
<dbReference type="Pfam" id="PF03767">
    <property type="entry name" value="Acid_phosphat_B"/>
    <property type="match status" value="1"/>
</dbReference>
<dbReference type="RefSeq" id="WP_250927857.1">
    <property type="nucleotide sequence ID" value="NZ_JAMQBK010000017.1"/>
</dbReference>
<proteinExistence type="predicted"/>
<comment type="caution">
    <text evidence="3">The sequence shown here is derived from an EMBL/GenBank/DDBJ whole genome shotgun (WGS) entry which is preliminary data.</text>
</comment>
<dbReference type="PANTHER" id="PTHR31284:SF10">
    <property type="entry name" value="ACID PHOSPHATASE-LIKE PROTEIN"/>
    <property type="match status" value="1"/>
</dbReference>
<dbReference type="InterPro" id="IPR036412">
    <property type="entry name" value="HAD-like_sf"/>
</dbReference>
<keyword evidence="1" id="KW-0732">Signal</keyword>
<dbReference type="SUPFAM" id="SSF56784">
    <property type="entry name" value="HAD-like"/>
    <property type="match status" value="1"/>
</dbReference>
<reference evidence="3 4" key="1">
    <citation type="journal article" date="2022" name="Syst. Appl. Microbiol.">
        <title>Rhodopirellula aestuarii sp. nov., a novel member of the genus Rhodopirellula isolated from brackish sediments collected in the Tagus River estuary, Portugal.</title>
        <authorList>
            <person name="Vitorino I.R."/>
            <person name="Klimek D."/>
            <person name="Calusinska M."/>
            <person name="Lobo-da-Cunha A."/>
            <person name="Vasconcelos V."/>
            <person name="Lage O.M."/>
        </authorList>
    </citation>
    <scope>NUCLEOTIDE SEQUENCE [LARGE SCALE GENOMIC DNA]</scope>
    <source>
        <strain evidence="3 4">ICT_H3.1</strain>
    </source>
</reference>
<dbReference type="PANTHER" id="PTHR31284">
    <property type="entry name" value="ACID PHOSPHATASE-LIKE PROTEIN"/>
    <property type="match status" value="1"/>
</dbReference>
<protein>
    <submittedName>
        <fullName evidence="3">5'-nucleotidase</fullName>
    </submittedName>
</protein>
<gene>
    <name evidence="3" type="ORF">NB063_06065</name>
</gene>
<dbReference type="InterPro" id="IPR023214">
    <property type="entry name" value="HAD_sf"/>
</dbReference>
<dbReference type="Gene3D" id="3.40.50.1000">
    <property type="entry name" value="HAD superfamily/HAD-like"/>
    <property type="match status" value="1"/>
</dbReference>